<reference evidence="1" key="1">
    <citation type="journal article" date="2015" name="BMC Genomics">
        <title>Comparative genomics of Fructobacillus spp. and Leuconostoc spp. reveals niche-specific evolution of Fructobacillus spp.</title>
        <authorList>
            <person name="Endo A."/>
            <person name="Tanizawa Y."/>
            <person name="Tanaka N."/>
            <person name="Maeno S."/>
            <person name="Kumar H."/>
            <person name="Shiwa Y."/>
            <person name="Okada S."/>
            <person name="Yoshikawa H."/>
            <person name="Dicks L."/>
            <person name="Nakagawa J."/>
            <person name="Arita M."/>
        </authorList>
    </citation>
    <scope>NUCLEOTIDE SEQUENCE [LARGE SCALE GENOMIC DNA]</scope>
    <source>
        <strain evidence="1">F214-1</strain>
    </source>
</reference>
<proteinExistence type="predicted"/>
<organism evidence="1">
    <name type="scientific">Fructobacillus tropaeoli</name>
    <dbReference type="NCBI Taxonomy" id="709323"/>
    <lineage>
        <taxon>Bacteria</taxon>
        <taxon>Bacillati</taxon>
        <taxon>Bacillota</taxon>
        <taxon>Bacilli</taxon>
        <taxon>Lactobacillales</taxon>
        <taxon>Lactobacillaceae</taxon>
        <taxon>Fructobacillus</taxon>
    </lineage>
</organism>
<dbReference type="RefSeq" id="WP_059393087.1">
    <property type="nucleotide sequence ID" value="NZ_DF968078.1"/>
</dbReference>
<sequence>MKKNKKMIAIAGASTAILAMLAIGLTVWLTQPSKPVSNTKPIEAMVFFHGYGSSRNAEQTMSRYLIQQGYSNRRINATVSKSGQVSFSGTVKKGDQNPLILVQFNDNRNTNFTKTNQWVTKIMEDLHDQGIQSVNLIGHSMGNLAIAFYLKNHVQQSDQLPVVKRQIAIAGPFNFLKDSPRPKSNLNLADPASQSETDFKKVALAGLEQYYENNQTKVLNIYGNSMGKEESDSTVTNNASKSLKYFVRQPSTYQEKLFTGKNAQHSKLHENQDVNKVLKQFLTE</sequence>
<dbReference type="STRING" id="709323.GCA_001047135_00099"/>
<dbReference type="InterPro" id="IPR029058">
    <property type="entry name" value="AB_hydrolase_fold"/>
</dbReference>
<protein>
    <submittedName>
        <fullName evidence="1">Cell surface hydrolase</fullName>
    </submittedName>
</protein>
<dbReference type="AlphaFoldDB" id="A0A3F3GWA7"/>
<dbReference type="GO" id="GO:0016787">
    <property type="term" value="F:hydrolase activity"/>
    <property type="evidence" value="ECO:0007669"/>
    <property type="project" value="UniProtKB-KW"/>
</dbReference>
<evidence type="ECO:0000313" key="1">
    <source>
        <dbReference type="EMBL" id="GAP03555.1"/>
    </source>
</evidence>
<dbReference type="Pfam" id="PF06028">
    <property type="entry name" value="DUF915"/>
    <property type="match status" value="1"/>
</dbReference>
<dbReference type="SUPFAM" id="SSF53474">
    <property type="entry name" value="alpha/beta-Hydrolases"/>
    <property type="match status" value="1"/>
</dbReference>
<name>A0A3F3GWA7_9LACO</name>
<keyword evidence="1" id="KW-0378">Hydrolase</keyword>
<gene>
    <name evidence="1" type="ORF">FTRO_0010980</name>
</gene>
<dbReference type="InterPro" id="IPR010315">
    <property type="entry name" value="DUF915_hydro-like"/>
</dbReference>
<dbReference type="Gene3D" id="3.40.50.1820">
    <property type="entry name" value="alpha/beta hydrolase"/>
    <property type="match status" value="1"/>
</dbReference>
<dbReference type="Proteomes" id="UP000064514">
    <property type="component" value="Unassembled WGS sequence"/>
</dbReference>
<accession>A0A3F3GWA7</accession>
<dbReference type="EMBL" id="DF968078">
    <property type="protein sequence ID" value="GAP03555.1"/>
    <property type="molecule type" value="Genomic_DNA"/>
</dbReference>